<feature type="transmembrane region" description="Helical" evidence="7">
    <location>
        <begin position="316"/>
        <end position="342"/>
    </location>
</feature>
<dbReference type="STRING" id="656916.A0A2G7FM00"/>
<name>A0A2G7FM00_9EURO</name>
<feature type="transmembrane region" description="Helical" evidence="7">
    <location>
        <begin position="365"/>
        <end position="386"/>
    </location>
</feature>
<dbReference type="SUPFAM" id="SSF51197">
    <property type="entry name" value="Clavaminate synthase-like"/>
    <property type="match status" value="1"/>
</dbReference>
<keyword evidence="6 7" id="KW-0472">Membrane</keyword>
<organism evidence="10 11">
    <name type="scientific">Aspergillus arachidicola</name>
    <dbReference type="NCBI Taxonomy" id="656916"/>
    <lineage>
        <taxon>Eukaryota</taxon>
        <taxon>Fungi</taxon>
        <taxon>Dikarya</taxon>
        <taxon>Ascomycota</taxon>
        <taxon>Pezizomycotina</taxon>
        <taxon>Eurotiomycetes</taxon>
        <taxon>Eurotiomycetidae</taxon>
        <taxon>Eurotiales</taxon>
        <taxon>Aspergillaceae</taxon>
        <taxon>Aspergillus</taxon>
        <taxon>Aspergillus subgen. Circumdati</taxon>
    </lineage>
</organism>
<keyword evidence="11" id="KW-1185">Reference proteome</keyword>
<feature type="transmembrane region" description="Helical" evidence="7">
    <location>
        <begin position="545"/>
        <end position="571"/>
    </location>
</feature>
<dbReference type="EMBL" id="NEXV01000567">
    <property type="protein sequence ID" value="PIG81315.1"/>
    <property type="molecule type" value="Genomic_DNA"/>
</dbReference>
<evidence type="ECO:0000256" key="3">
    <source>
        <dbReference type="ARBA" id="ARBA00022692"/>
    </source>
</evidence>
<evidence type="ECO:0000313" key="10">
    <source>
        <dbReference type="EMBL" id="PIG81315.1"/>
    </source>
</evidence>
<keyword evidence="3 7" id="KW-0812">Transmembrane</keyword>
<gene>
    <name evidence="10" type="ORF">AARAC_007305</name>
</gene>
<dbReference type="Pfam" id="PF05721">
    <property type="entry name" value="PhyH"/>
    <property type="match status" value="1"/>
</dbReference>
<evidence type="ECO:0000256" key="8">
    <source>
        <dbReference type="SAM" id="SignalP"/>
    </source>
</evidence>
<dbReference type="Pfam" id="PF14558">
    <property type="entry name" value="TRP_N"/>
    <property type="match status" value="1"/>
</dbReference>
<accession>A0A2G7FM00</accession>
<dbReference type="PANTHER" id="PTHR31145">
    <property type="entry name" value="INTEGRAL MEMBRANE PROTEIN (AFU_ORTHOLOGUE AFUA_7G01610)"/>
    <property type="match status" value="1"/>
</dbReference>
<evidence type="ECO:0000256" key="4">
    <source>
        <dbReference type="ARBA" id="ARBA00022729"/>
    </source>
</evidence>
<evidence type="ECO:0000256" key="6">
    <source>
        <dbReference type="ARBA" id="ARBA00023136"/>
    </source>
</evidence>
<comment type="caution">
    <text evidence="10">The sequence shown here is derived from an EMBL/GenBank/DDBJ whole genome shotgun (WGS) entry which is preliminary data.</text>
</comment>
<dbReference type="Gene3D" id="2.60.120.620">
    <property type="entry name" value="q2cbj1_9rhob like domain"/>
    <property type="match status" value="1"/>
</dbReference>
<feature type="domain" description="ML-like" evidence="9">
    <location>
        <begin position="23"/>
        <end position="163"/>
    </location>
</feature>
<evidence type="ECO:0000259" key="9">
    <source>
        <dbReference type="SMART" id="SM01320"/>
    </source>
</evidence>
<comment type="subcellular location">
    <subcellularLocation>
        <location evidence="1">Membrane</location>
        <topology evidence="1">Multi-pass membrane protein</topology>
    </subcellularLocation>
</comment>
<feature type="transmembrane region" description="Helical" evidence="7">
    <location>
        <begin position="480"/>
        <end position="500"/>
    </location>
</feature>
<feature type="transmembrane region" description="Helical" evidence="7">
    <location>
        <begin position="454"/>
        <end position="474"/>
    </location>
</feature>
<dbReference type="SMART" id="SM01320">
    <property type="entry name" value="TRP_N"/>
    <property type="match status" value="1"/>
</dbReference>
<evidence type="ECO:0000313" key="11">
    <source>
        <dbReference type="Proteomes" id="UP000231358"/>
    </source>
</evidence>
<dbReference type="GO" id="GO:0055085">
    <property type="term" value="P:transmembrane transport"/>
    <property type="evidence" value="ECO:0007669"/>
    <property type="project" value="TreeGrafter"/>
</dbReference>
<sequence length="985" mass="109315">MRPIPQIIYLIVLLASQLVTADEYIESRALNLCSNSLEFTATYFNVRFTPRNRTIALSFNGRSSISGKVIAELIITVYGYTAMTKVLNPCDMDLEGLCPVRAGEIPVMNTNIKIPDSVISQIPGIAYTVPDLDASVRVFINSSDTGRSITCLEAELSNGKTVYQPGVGWTTAIISGLGLAASAVTSALGHSKAATHIATNLLSLFGFMQSQAMFAMSSVHMPPIVQSWTQNFQWSMGIVRVGFLETLCTWYQRSTGGRPSTLIVDHSKKSIQILKKRFHDTLLKRAGKSGADTHRSIVIRGIQRVGYKAGIEATNIFLTGLIFFVFFATLAMICVAIFRVIYRSLVKSGKIKNDEVKWNFITKGILFRVILIGYPQICILCLWEFTQHDSPAEVILAAVMLLTTTVAIGFVTQKVVRLAEQSVKLYGNAAYTLYTDPACLNKWGFLYVQYQAKAYYFIMPALVYIIVKSMFISLSQAAPVVQTIALVIIEALMLISVSILRPWMSKKTDIYNISIAAINFVNAIFLLIFSNVFSQPGILTGVMGVVFFAYNAVFSLVLLVLMLIASIYAVLSKNPDIRYQPMRDDRESFIRSQSQHQLGTELDALGAAARGEKHSNHDNSTLSLVDPMDRHEHESIKTGSNPGQHGLYCNFPKPSYISFNMPGVLAETTLSVNDGPLTSENAAYLRPSDPNLPVEELRKRYDEDGYLFLKQVLPREDILEARKAYFEYLAPTGVLQEGTEPVEGVFNRTKSIDDYPGIGAGHVGGNGRPGGDSAEQFVDKAIEAHYMDWYTKNVVNHPALYDFIAKFTGWGSDTLTFKRTLLRNNIPGSKPIGVHYDQIFLRYGEPTAVTAWVPIGDIKINGGGLIYLENGDSIGQKIEDDFTAKALKAGLTEEEAKSAFNSNMMSTGLLSEFPAEFAKENNRRWLVSAYEAGDVVLHKPHVIHASTINNDEDNVIRLATDLRFCDSSKPYDKRWMNYYRFNDGV</sequence>
<evidence type="ECO:0000256" key="1">
    <source>
        <dbReference type="ARBA" id="ARBA00004141"/>
    </source>
</evidence>
<dbReference type="InterPro" id="IPR040241">
    <property type="entry name" value="TRP_Flc/Pkd2-like"/>
</dbReference>
<proteinExistence type="inferred from homology"/>
<evidence type="ECO:0000256" key="2">
    <source>
        <dbReference type="ARBA" id="ARBA00010642"/>
    </source>
</evidence>
<dbReference type="Proteomes" id="UP000231358">
    <property type="component" value="Unassembled WGS sequence"/>
</dbReference>
<feature type="transmembrane region" description="Helical" evidence="7">
    <location>
        <begin position="512"/>
        <end position="533"/>
    </location>
</feature>
<protein>
    <submittedName>
        <fullName evidence="10">DUF907 domain protein</fullName>
    </submittedName>
</protein>
<evidence type="ECO:0000256" key="7">
    <source>
        <dbReference type="SAM" id="Phobius"/>
    </source>
</evidence>
<feature type="signal peptide" evidence="8">
    <location>
        <begin position="1"/>
        <end position="21"/>
    </location>
</feature>
<dbReference type="GO" id="GO:0009272">
    <property type="term" value="P:fungal-type cell wall biogenesis"/>
    <property type="evidence" value="ECO:0007669"/>
    <property type="project" value="TreeGrafter"/>
</dbReference>
<dbReference type="PANTHER" id="PTHR31145:SF2">
    <property type="entry name" value="FLAVIN CARRIER PROTEIN 2"/>
    <property type="match status" value="1"/>
</dbReference>
<dbReference type="Pfam" id="PF06011">
    <property type="entry name" value="TRP"/>
    <property type="match status" value="1"/>
</dbReference>
<reference evidence="10 11" key="1">
    <citation type="submission" date="2017-05" db="EMBL/GenBank/DDBJ databases">
        <title>Genome sequence for an aflatoxigenic pathogen of Argentinian peanut, Aspergillus arachidicola.</title>
        <authorList>
            <person name="Moore G."/>
            <person name="Beltz S.B."/>
            <person name="Mack B.M."/>
        </authorList>
    </citation>
    <scope>NUCLEOTIDE SEQUENCE [LARGE SCALE GENOMIC DNA]</scope>
    <source>
        <strain evidence="10 11">CBS 117610</strain>
    </source>
</reference>
<comment type="similarity">
    <text evidence="2">Belongs to the transient receptor potential (TRP) ion channel family.</text>
</comment>
<dbReference type="InterPro" id="IPR010308">
    <property type="entry name" value="TRP_C"/>
</dbReference>
<dbReference type="AlphaFoldDB" id="A0A2G7FM00"/>
<keyword evidence="5 7" id="KW-1133">Transmembrane helix</keyword>
<dbReference type="InterPro" id="IPR008775">
    <property type="entry name" value="Phytyl_CoA_dOase-like"/>
</dbReference>
<keyword evidence="4 8" id="KW-0732">Signal</keyword>
<feature type="transmembrane region" description="Helical" evidence="7">
    <location>
        <begin position="392"/>
        <end position="411"/>
    </location>
</feature>
<dbReference type="InterPro" id="IPR032800">
    <property type="entry name" value="TRP_N"/>
</dbReference>
<dbReference type="GO" id="GO:0016020">
    <property type="term" value="C:membrane"/>
    <property type="evidence" value="ECO:0007669"/>
    <property type="project" value="UniProtKB-SubCell"/>
</dbReference>
<evidence type="ECO:0000256" key="5">
    <source>
        <dbReference type="ARBA" id="ARBA00022989"/>
    </source>
</evidence>
<feature type="chain" id="PRO_5013802075" evidence="8">
    <location>
        <begin position="22"/>
        <end position="985"/>
    </location>
</feature>